<dbReference type="Gene3D" id="2.30.30.720">
    <property type="entry name" value="Protein of unknown function (DUF3247)"/>
    <property type="match status" value="1"/>
</dbReference>
<dbReference type="InterPro" id="IPR021649">
    <property type="entry name" value="DUF3247"/>
</dbReference>
<accession>A0A1H6S3K3</accession>
<dbReference type="Pfam" id="PF11607">
    <property type="entry name" value="DUF3247"/>
    <property type="match status" value="1"/>
</dbReference>
<evidence type="ECO:0000313" key="2">
    <source>
        <dbReference type="Proteomes" id="UP000199420"/>
    </source>
</evidence>
<proteinExistence type="predicted"/>
<keyword evidence="2" id="KW-1185">Reference proteome</keyword>
<evidence type="ECO:0000313" key="1">
    <source>
        <dbReference type="EMBL" id="SEI62623.1"/>
    </source>
</evidence>
<name>A0A1H6S3K3_9GAMM</name>
<sequence>MGRQAEHVYTDQPTIARFNQLVEHLQNGARVRLHLSDGSICEGVVAARPTVQEFYDGDGNEGTNGVVHLEQLGTSEWARYVWFDQIERVEHLDSDTQLRA</sequence>
<protein>
    <recommendedName>
        <fullName evidence="3">DUF3247 family protein</fullName>
    </recommendedName>
</protein>
<reference evidence="1 2" key="1">
    <citation type="submission" date="2016-10" db="EMBL/GenBank/DDBJ databases">
        <authorList>
            <person name="de Groot N.N."/>
        </authorList>
    </citation>
    <scope>NUCLEOTIDE SEQUENCE [LARGE SCALE GENOMIC DNA]</scope>
    <source>
        <strain evidence="1 2">DSM 26515</strain>
    </source>
</reference>
<dbReference type="AlphaFoldDB" id="A0A1H6S3K3"/>
<evidence type="ECO:0008006" key="3">
    <source>
        <dbReference type="Google" id="ProtNLM"/>
    </source>
</evidence>
<dbReference type="RefSeq" id="WP_091334757.1">
    <property type="nucleotide sequence ID" value="NZ_FNYC01000002.1"/>
</dbReference>
<gene>
    <name evidence="1" type="ORF">SAMN04487997_1241</name>
</gene>
<organism evidence="1 2">
    <name type="scientific">Frateuria terrea</name>
    <dbReference type="NCBI Taxonomy" id="529704"/>
    <lineage>
        <taxon>Bacteria</taxon>
        <taxon>Pseudomonadati</taxon>
        <taxon>Pseudomonadota</taxon>
        <taxon>Gammaproteobacteria</taxon>
        <taxon>Lysobacterales</taxon>
        <taxon>Rhodanobacteraceae</taxon>
        <taxon>Frateuria</taxon>
    </lineage>
</organism>
<dbReference type="STRING" id="529704.SAMN02927913_1156"/>
<dbReference type="Proteomes" id="UP000199420">
    <property type="component" value="Unassembled WGS sequence"/>
</dbReference>
<dbReference type="OrthoDB" id="5958099at2"/>
<dbReference type="EMBL" id="FNYC01000002">
    <property type="protein sequence ID" value="SEI62623.1"/>
    <property type="molecule type" value="Genomic_DNA"/>
</dbReference>